<evidence type="ECO:0000256" key="1">
    <source>
        <dbReference type="SAM" id="Phobius"/>
    </source>
</evidence>
<dbReference type="AlphaFoldDB" id="A0A7J3Y0D2"/>
<protein>
    <submittedName>
        <fullName evidence="2">Uncharacterized protein</fullName>
    </submittedName>
</protein>
<evidence type="ECO:0000313" key="2">
    <source>
        <dbReference type="EMBL" id="HHP68311.1"/>
    </source>
</evidence>
<dbReference type="EMBL" id="DRYK01000078">
    <property type="protein sequence ID" value="HHP68311.1"/>
    <property type="molecule type" value="Genomic_DNA"/>
</dbReference>
<comment type="caution">
    <text evidence="2">The sequence shown here is derived from an EMBL/GenBank/DDBJ whole genome shotgun (WGS) entry which is preliminary data.</text>
</comment>
<feature type="transmembrane region" description="Helical" evidence="1">
    <location>
        <begin position="6"/>
        <end position="24"/>
    </location>
</feature>
<accession>A0A7J3Y0D2</accession>
<keyword evidence="1" id="KW-0812">Transmembrane</keyword>
<keyword evidence="1" id="KW-1133">Transmembrane helix</keyword>
<keyword evidence="1" id="KW-0472">Membrane</keyword>
<name>A0A7J3Y0D2_9CREN</name>
<organism evidence="2">
    <name type="scientific">Thermogladius calderae</name>
    <dbReference type="NCBI Taxonomy" id="1200300"/>
    <lineage>
        <taxon>Archaea</taxon>
        <taxon>Thermoproteota</taxon>
        <taxon>Thermoprotei</taxon>
        <taxon>Desulfurococcales</taxon>
        <taxon>Desulfurococcaceae</taxon>
        <taxon>Thermogladius</taxon>
    </lineage>
</organism>
<proteinExistence type="predicted"/>
<sequence length="91" mass="10352">MSYLDPYTVFTIILVIILIVYMYMETKRKPARIEYVTRELLVCSSCGFQVERDHEPGDFIGLVKGKCPRCGGDLKIKGIYSVDKSKILKAS</sequence>
<reference evidence="2" key="1">
    <citation type="journal article" date="2020" name="mSystems">
        <title>Genome- and Community-Level Interaction Insights into Carbon Utilization and Element Cycling Functions of Hydrothermarchaeota in Hydrothermal Sediment.</title>
        <authorList>
            <person name="Zhou Z."/>
            <person name="Liu Y."/>
            <person name="Xu W."/>
            <person name="Pan J."/>
            <person name="Luo Z.H."/>
            <person name="Li M."/>
        </authorList>
    </citation>
    <scope>NUCLEOTIDE SEQUENCE [LARGE SCALE GENOMIC DNA]</scope>
    <source>
        <strain evidence="2">SpSt-110</strain>
    </source>
</reference>
<gene>
    <name evidence="2" type="ORF">ENM60_05975</name>
</gene>